<dbReference type="Pfam" id="PF06448">
    <property type="entry name" value="DUF1081"/>
    <property type="match status" value="1"/>
</dbReference>
<evidence type="ECO:0000259" key="21">
    <source>
        <dbReference type="PROSITE" id="PS51211"/>
    </source>
</evidence>
<comment type="subcellular location">
    <subcellularLocation>
        <location evidence="1">Cytoplasm</location>
    </subcellularLocation>
    <subcellularLocation>
        <location evidence="2">Lipid droplet</location>
    </subcellularLocation>
    <subcellularLocation>
        <location evidence="3">Secreted</location>
    </subcellularLocation>
</comment>
<evidence type="ECO:0000256" key="4">
    <source>
        <dbReference type="ARBA" id="ARBA00022448"/>
    </source>
</evidence>
<feature type="coiled-coil region" evidence="19">
    <location>
        <begin position="4173"/>
        <end position="4200"/>
    </location>
</feature>
<evidence type="ECO:0000256" key="14">
    <source>
        <dbReference type="ARBA" id="ARBA00023166"/>
    </source>
</evidence>
<evidence type="ECO:0000256" key="19">
    <source>
        <dbReference type="SAM" id="Coils"/>
    </source>
</evidence>
<feature type="chain" id="PRO_5034412835" evidence="20">
    <location>
        <begin position="16"/>
        <end position="5031"/>
    </location>
</feature>
<dbReference type="InterPro" id="IPR015816">
    <property type="entry name" value="Vitellinogen_b-sht_N"/>
</dbReference>
<keyword evidence="7" id="KW-0153">Cholesterol metabolism</keyword>
<dbReference type="InterPro" id="IPR015819">
    <property type="entry name" value="Lipid_transp_b-sht_shell"/>
</dbReference>
<dbReference type="Pfam" id="PF01347">
    <property type="entry name" value="Vitellogenin_N"/>
    <property type="match status" value="1"/>
</dbReference>
<accession>A0A8B7ZA52</accession>
<dbReference type="GO" id="GO:0008201">
    <property type="term" value="F:heparin binding"/>
    <property type="evidence" value="ECO:0007669"/>
    <property type="project" value="UniProtKB-KW"/>
</dbReference>
<dbReference type="Gene3D" id="2.30.230.10">
    <property type="entry name" value="Lipovitellin, beta-sheet shell regions, chain A"/>
    <property type="match status" value="1"/>
</dbReference>
<dbReference type="GO" id="GO:0034361">
    <property type="term" value="C:very-low-density lipoprotein particle"/>
    <property type="evidence" value="ECO:0007669"/>
    <property type="project" value="UniProtKB-KW"/>
</dbReference>
<dbReference type="GeneID" id="110985170"/>
<organism evidence="23 24">
    <name type="scientific">Acanthaster planci</name>
    <name type="common">Crown-of-thorns starfish</name>
    <dbReference type="NCBI Taxonomy" id="133434"/>
    <lineage>
        <taxon>Eukaryota</taxon>
        <taxon>Metazoa</taxon>
        <taxon>Echinodermata</taxon>
        <taxon>Eleutherozoa</taxon>
        <taxon>Asterozoa</taxon>
        <taxon>Asteroidea</taxon>
        <taxon>Valvatacea</taxon>
        <taxon>Valvatida</taxon>
        <taxon>Acanthasteridae</taxon>
        <taxon>Acanthaster</taxon>
    </lineage>
</organism>
<dbReference type="SUPFAM" id="SSF56968">
    <property type="entry name" value="Lipovitellin-phosvitin complex, beta-sheet shell regions"/>
    <property type="match status" value="2"/>
</dbReference>
<dbReference type="OrthoDB" id="6484170at2759"/>
<keyword evidence="14" id="KW-1207">Sterol metabolism</keyword>
<reference evidence="24" key="1">
    <citation type="submission" date="2025-08" db="UniProtKB">
        <authorList>
            <consortium name="RefSeq"/>
        </authorList>
    </citation>
    <scope>IDENTIFICATION</scope>
</reference>
<keyword evidence="15" id="KW-0325">Glycoprotein</keyword>
<keyword evidence="16" id="KW-0753">Steroid metabolism</keyword>
<evidence type="ECO:0000256" key="18">
    <source>
        <dbReference type="PROSITE-ProRule" id="PRU00557"/>
    </source>
</evidence>
<evidence type="ECO:0000256" key="15">
    <source>
        <dbReference type="ARBA" id="ARBA00023180"/>
    </source>
</evidence>
<dbReference type="PROSITE" id="PS51233">
    <property type="entry name" value="VWFD"/>
    <property type="match status" value="1"/>
</dbReference>
<evidence type="ECO:0000256" key="13">
    <source>
        <dbReference type="ARBA" id="ARBA00023098"/>
    </source>
</evidence>
<dbReference type="GO" id="GO:0005811">
    <property type="term" value="C:lipid droplet"/>
    <property type="evidence" value="ECO:0007669"/>
    <property type="project" value="UniProtKB-SubCell"/>
</dbReference>
<dbReference type="RefSeq" id="XP_022101695.1">
    <property type="nucleotide sequence ID" value="XM_022246003.1"/>
</dbReference>
<dbReference type="PROSITE" id="PS51211">
    <property type="entry name" value="VITELLOGENIN"/>
    <property type="match status" value="1"/>
</dbReference>
<dbReference type="PANTHER" id="PTHR13769:SF1">
    <property type="entry name" value="APOLIPOPROTEIN B-100"/>
    <property type="match status" value="1"/>
</dbReference>
<dbReference type="InterPro" id="IPR052418">
    <property type="entry name" value="Apolipoprotein_B"/>
</dbReference>
<evidence type="ECO:0000256" key="3">
    <source>
        <dbReference type="ARBA" id="ARBA00004613"/>
    </source>
</evidence>
<protein>
    <submittedName>
        <fullName evidence="24">Uncharacterized protein LOC110985170</fullName>
    </submittedName>
</protein>
<keyword evidence="12" id="KW-0445">Lipid transport</keyword>
<keyword evidence="4" id="KW-0813">Transport</keyword>
<keyword evidence="10" id="KW-0427">LDL</keyword>
<dbReference type="GO" id="GO:0034362">
    <property type="term" value="C:low-density lipoprotein particle"/>
    <property type="evidence" value="ECO:0007669"/>
    <property type="project" value="UniProtKB-KW"/>
</dbReference>
<evidence type="ECO:0000256" key="16">
    <source>
        <dbReference type="ARBA" id="ARBA00023221"/>
    </source>
</evidence>
<dbReference type="Pfam" id="PF00094">
    <property type="entry name" value="VWD"/>
    <property type="match status" value="1"/>
</dbReference>
<evidence type="ECO:0000256" key="11">
    <source>
        <dbReference type="ARBA" id="ARBA00022729"/>
    </source>
</evidence>
<dbReference type="Pfam" id="PF09172">
    <property type="entry name" value="Vit_open_b-sht"/>
    <property type="match status" value="1"/>
</dbReference>
<evidence type="ECO:0000256" key="12">
    <source>
        <dbReference type="ARBA" id="ARBA00023055"/>
    </source>
</evidence>
<dbReference type="SMART" id="SM00216">
    <property type="entry name" value="VWD"/>
    <property type="match status" value="1"/>
</dbReference>
<evidence type="ECO:0000313" key="23">
    <source>
        <dbReference type="Proteomes" id="UP000694845"/>
    </source>
</evidence>
<comment type="caution">
    <text evidence="18">Lacks conserved residue(s) required for the propagation of feature annotation.</text>
</comment>
<dbReference type="InterPro" id="IPR009454">
    <property type="entry name" value="Lipid_transpt_open_b-sht"/>
</dbReference>
<dbReference type="Gene3D" id="2.20.50.20">
    <property type="entry name" value="Lipovitellin. Chain A, domain 3"/>
    <property type="match status" value="1"/>
</dbReference>
<evidence type="ECO:0000256" key="6">
    <source>
        <dbReference type="ARBA" id="ARBA00022525"/>
    </source>
</evidence>
<keyword evidence="6" id="KW-0964">Secreted</keyword>
<keyword evidence="11 20" id="KW-0732">Signal</keyword>
<evidence type="ECO:0000256" key="7">
    <source>
        <dbReference type="ARBA" id="ARBA00022548"/>
    </source>
</evidence>
<feature type="domain" description="Vitellogenin" evidence="21">
    <location>
        <begin position="35"/>
        <end position="684"/>
    </location>
</feature>
<dbReference type="SMART" id="SM00638">
    <property type="entry name" value="LPD_N"/>
    <property type="match status" value="1"/>
</dbReference>
<dbReference type="Gene3D" id="2.20.80.10">
    <property type="entry name" value="Lipovitellin-phosvitin complex, chain A, domain 4"/>
    <property type="match status" value="1"/>
</dbReference>
<evidence type="ECO:0000256" key="20">
    <source>
        <dbReference type="SAM" id="SignalP"/>
    </source>
</evidence>
<keyword evidence="17" id="KW-0850">VLDL</keyword>
<keyword evidence="8" id="KW-0358">Heparin-binding</keyword>
<dbReference type="SMART" id="SM01169">
    <property type="entry name" value="DUF1943"/>
    <property type="match status" value="1"/>
</dbReference>
<keyword evidence="13" id="KW-0443">Lipid metabolism</keyword>
<evidence type="ECO:0000256" key="1">
    <source>
        <dbReference type="ARBA" id="ARBA00004496"/>
    </source>
</evidence>
<evidence type="ECO:0000256" key="10">
    <source>
        <dbReference type="ARBA" id="ARBA00022710"/>
    </source>
</evidence>
<dbReference type="InterPro" id="IPR001747">
    <property type="entry name" value="Vitellogenin_N"/>
</dbReference>
<dbReference type="GO" id="GO:0005737">
    <property type="term" value="C:cytoplasm"/>
    <property type="evidence" value="ECO:0007669"/>
    <property type="project" value="UniProtKB-SubCell"/>
</dbReference>
<feature type="domain" description="VWFD" evidence="22">
    <location>
        <begin position="4501"/>
        <end position="4670"/>
    </location>
</feature>
<evidence type="ECO:0000256" key="17">
    <source>
        <dbReference type="ARBA" id="ARBA00023313"/>
    </source>
</evidence>
<evidence type="ECO:0000259" key="22">
    <source>
        <dbReference type="PROSITE" id="PS51233"/>
    </source>
</evidence>
<dbReference type="Proteomes" id="UP000694845">
    <property type="component" value="Unplaced"/>
</dbReference>
<feature type="coiled-coil region" evidence="19">
    <location>
        <begin position="3334"/>
        <end position="3365"/>
    </location>
</feature>
<dbReference type="Gene3D" id="1.25.10.20">
    <property type="entry name" value="Vitellinogen, superhelical"/>
    <property type="match status" value="1"/>
</dbReference>
<evidence type="ECO:0000256" key="2">
    <source>
        <dbReference type="ARBA" id="ARBA00004502"/>
    </source>
</evidence>
<dbReference type="InterPro" id="IPR015255">
    <property type="entry name" value="Vitellinogen_open_b-sht"/>
</dbReference>
<feature type="signal peptide" evidence="20">
    <location>
        <begin position="1"/>
        <end position="15"/>
    </location>
</feature>
<evidence type="ECO:0000256" key="8">
    <source>
        <dbReference type="ARBA" id="ARBA00022674"/>
    </source>
</evidence>
<gene>
    <name evidence="24" type="primary">LOC110985170</name>
</gene>
<dbReference type="InterPro" id="IPR001846">
    <property type="entry name" value="VWF_type-D"/>
</dbReference>
<dbReference type="KEGG" id="aplc:110985170"/>
<dbReference type="SUPFAM" id="SSF48431">
    <property type="entry name" value="Lipovitellin-phosvitin complex, superhelical domain"/>
    <property type="match status" value="1"/>
</dbReference>
<proteinExistence type="predicted"/>
<dbReference type="InterPro" id="IPR011030">
    <property type="entry name" value="Lipovitellin_superhlx_dom"/>
</dbReference>
<dbReference type="GO" id="GO:0005319">
    <property type="term" value="F:lipid transporter activity"/>
    <property type="evidence" value="ECO:0007669"/>
    <property type="project" value="InterPro"/>
</dbReference>
<dbReference type="InterPro" id="IPR015817">
    <property type="entry name" value="Vitellinogen_open_b-sht_sub1"/>
</dbReference>
<dbReference type="PANTHER" id="PTHR13769">
    <property type="entry name" value="APOLIPOPROTEIN B"/>
    <property type="match status" value="1"/>
</dbReference>
<dbReference type="OMA" id="EVNNMTG"/>
<sequence>MRFCVLLLTVTSALAWPVAWRGDEQQCPPMSDRLFESGFSYLLKYDTSVTTLINGTSDEVTGMTIDCDVTIEAHSDCMLVLKTEKCNLKNTDRQRLTNNREFSQAMSEHELVLRMDNGRLVEMYAHEDEPIHILNIKRGIVSTLQHDLREEEIVSETTVNGNCTAKRTVTDRSKLGRMQKLSISTDLNNCSRPQQRAVTMSPTSFLTSMQIADKFINSTRMCTYELREDNIKKVNCTESHIFNPFSYDGQRGIMSVIKQDLKYKDTFKMNAILKLKDSMVKKNLTYEFEEQPESASESAAHTRDILDRLVRGSLDEVQFDSARLFGEFVVNIRTLNYPALKEMFDNVRILDVELAKTYMYDALLQCGSIPCFKVMNDLIIDETVPAPISDAIMYIMAFRQFPPLTLIEESLRVAQTHKRQSVLLPLSIMVHNYYIQQEAELRDARKLPDPLKESIRLVRDMLLTDCSVPEDIQGEEKIEQNRRILLALKSIGNMGEAVQKFDHDEFFTSEQIVPRLKDCIARKDLHHNITMAAIQAFRRFNIPSTDEKRVRTALKDVLADSSRAVHVRIASYLMVMRSHPSVADLEFIIDIMLNEPLMQVKAFVFSHIENVMESEEPLIQDLKMKFTAAMGNRQLPEYPKDPLRYSRNIEKSKAVNVPYFNKTLATQIESNVIFKPEHYLPHHVMLNTTINVLGQSWNLFETGVEMQGFEPALEAIFGPMGYYPDDVLGSLFKQMDTRILAKMKDAYTFLLEEAKVQIEELRNTPWSELDELLMAKLRDAKQAILDKFNLTRPAETTPTESPMAEHMNEVLRQALPVEFEDKLNRIHSMIPQGSNMPHASIYIKMLGNELGYVSLDNIKSIIPKLNFSIENIKTVAKNYAQELMEKVAQGVEKNITKSFIFLERDYIIPTSSGLPLNCTVNGTAVLSLRMRAALGMEPMTMRAYASGRINPSASVEVVGTMGVNVPILGQAAVMANATTYHASHIEGNVTLNGAHLKLNLNNTDRPMNLLNFSTNFFLIKPDGQIQWIPGVEQDRVEVQKCLNVTKKVLGVDLCVSWAYPNASYVNMAPRFPITGPSSFNITLDNTDKALKTYTLEFLYKMIKKGGSPAKKTLSMIAKKKPSQQPAEITDVILVNFTAPGAELRREISSLFTFNRAKLEAKWNFSIPELQTYVFAGLLNLTDPSTSTSGFHLVANATAGPKYTASVSTTLKNVTTLEKTNYTAVFNASVMNLHFANVAQYVGMANNWRASATNYYYWDDETPLYRQILFPFYNYSINHEKYRQNTLLIESNKQVLGPENRIWDSRVLLSAFEQNLTATSHIDHIDGNYNNDMELKFTNNKVNFSILNSTMSIVNSVLDSTHTKTDFKVSLSRHNRALVYDHLMIFSPKELNTTVTMGYEITEKVLRPSFEIYKGWSFMSLYGDKAYINEKTSYNVSTELCLRNETLDSEEPTPAVYMAYLNVSLPRPYNEERLTFSVSGRVANETSLVDNYFSYWSQFNTTVPSLKFKTTTQGAILSSEKDFILHLNDTTMTMDERPLLILDSDLVSNIDEGNYYAFRILTPVYNYTFNVTLFKDEEKGWVLGYNSTHNNTYIDLLNITQTANMTFSRDAMSLNAMFYHPWLQATTTNILTPGGPIKRFQPVHIKEFALEIYERTKELNWERLQEMTEELVQRVRDSRLEMINIVRAKTPKLANMTLDNSFIIDGSIMQSIFEMEVNRTMCGSGVRLNTSALLNEEGWRSGLTYLVKGRRLPDVSGNHTVSILKVDPSNLGVDVQNDFLFGSRFANLTVNGDFKITQMNRPWKFEAISGGLKHNLSSPLINSSMDSGVNFDRFVNLTNFNAIESFLVHNVTSKWANSSLVTGIKFDDFRSLFNFNDITTGLTHSFNSTLTNMTTAIDFNLKNVRSLFEFERLDAGARYNMTSRWSNISTGAVYVMDRFRSPLDFNLVEGKVHHNITSPWSEMTTDGLLQFSNFRSLFDFDGIHASGENKMSSFLANWTNDAVVDLTTFRSLFDFDRIILRAGNRMNTTLINSTNVGRMEVNGGHSLFNFDEIRSSLMHNTNTTWGNWSAGVGMDLIRFESLFKFEDAVFGAKHDMTSRWYNTTTESELTFHQMHSPFNFQKVMAVMEHNTNTSLGNWTTYSGISLNEFDSIFHFKSIDAAVGHKIDSRYVNSTIDYSMILDDFRSLAEFGSANSGFSTILNTKWGNMTTNSGLQLAEFRSLMDFDRITAFFHTYVNTSILNATHVFDNEISNSRGLFSFERATSKIATNVSSILGLMELYNGISLDNFESLIRFDKINHTLSANVTSRYINATTLSKLILQNSFGIFNFEKFKYRGNSKIQSRFMNITENRHIKLNNFSSLRRFKSASFEMQSNFTTPFTGMNATQFYSLYNMRDILSFEKANATIIYEGEGPLGQLKLKHDQVIENMSGLFQVEFTNLIQEANLTSRLFNLTANHSQVTEQMNSLFYFERINGSVSYNLSTPLGHLKAYASSDLKDFRKMFKFRLVNHTGLLNFTSQYANLTQISNLEFKDFRSLFNFHLINGSTSANFSSPVGQVATTSAAEFSDFTNLYEFVLVRVNNTFNVSSALLNVTSLQGMEMNNFRKMFSFERVNASSRVNVSSPLVVVSNVAEIGFHNFLSLFNFERINFTNSANASSRYVNGTSLTDVELNTFTSILTFERIIATTNNNLSTPFFNSTGLAGIEMHNFSSLFNFSRVNASVLAALKSRFVNSSGEAAIEFHNSSKLFSFERINATAKANISTPIINTTAMAYIGFHNFSSLVNFSRINSTIEANVTSRFANLTTSGSIDLKNMTGMNQYELLNGTTRANFTSKLFNMTAATNMEISNMTGFARFLRFISNVSLNVTNKLANLTTVLNSEVNNMTGVMMYDRMLGNVSLNFTSKLANLSAGTGMEVNNMTGLMVYNRIFTNASLNFTSCLAKLNGSVNMEINNMTGFSRFQHIIANASLNVTSRFANLTTGGKILIRNMSGVGQFDHIMGNVSLNFTSRLANVSTLHTIEMENFTSLITFKKINGTSQLNVSSLIGDAIIKGGIEAHNITTLLSFDRINGSLSANADSLVANLNAYGEFGLHGFTNLTHFDRANASLVWNLVSDYFAAGQNSSITLNQFRGLRAFNSILGNTWIYLNSNIYSGGIRTILDVDNALNFFQEAEMFSDLIFYGDLYQFILRQSSNNEHLLFNVTIPSRGSLCLDNYLNAFGDEFIMTIFHQTEDVKTVDLSWLLKLNNTGVIYSNVSWNPETVQVIKEFTENVYLDLLQIARNVNESTQIYLEKALNQTYEILNQTLDIANIMFRLLNYTYYHPREAYETFREREEVQKLEEKMRNSIQKIEDYLQEVNDTIRNIINRMDFTTIETTIMTFKSLEEVHRFQRRLREVYNNYREAFNNYMERALAKVDNIVDEVIAISKDPENPINLVLLDCLDMTMYDMSIMSLEYRDLLYERSLVLSRLVKNVTLYSAEWALNNTKNFTEWAVYQAGNYTLLVYNSTVNFSKCALEYAFNYTDIIANYSLIALDYANYIKDWAVNQTELIMDVSRPYVIWMIEYSEPYRVSAVQYAKQLALETGRKVVIVFRETVKLGNISIKYAETGLKMGKQYITDISLYLETISKDPEHIINRVLMDYFTNRPLYEIAAEHYNVIYTSAEGWYLRTKQLYDDYYDRFEEVYRRYYSRVEDIYSDYYLKLEEFVLETMNKLETFSMDEDHVVNTYLRKYLDRNLYEVYVLAETKMVSLKTEALAMKTEFLQWLRRVRTQPLEVTREEVKLFFEEKYEEVKLLIEEFMASEDVVKALEKVKISLRWLNQTRFQPIEETIEEVKVFMGETRELVLNLTEELKQSEVYGQIVEMVSNFMDREDVSRALDVIKKTLQWANQTRFQPLDDTIEQAKFVLEENYNIVKGMILTFPVESNVRKVVEIIKIWANDTEVLLVRTYNITKETYYLLKDLAEENYLLVKEYTLEQWHYLKEETPYVEKAKELLEKTRVFVEDKISITKEYAGLVKNFTVNVAKDAITYVNGTMAGWIYRYYELDQLPFRAFDRYMVFVYDTPEMVGYIVRIVVEEIPFIVDSSLMVIDNGLNTVGRVGKHSYAMNISHPIVWASFRQMPTLTEEQWRIINETAYLIDSNIIEPSIIKIKEWLQIANKTQKEIRIYIQEVYEVNKPIVERRLEELKQKILELKHNITEEYKKLPTLEQLRDFDQLAEKYPVLLEIKANLTELKNKIEERIPTMEELRGNWTQLWETIRSYIPTLEEVQGNLTILQQKIEEGWTVLRDDVEDKWTLWEGYIQGNYTLLKDTITEKYPIWKENTIEFLTNVTDKVQEIYELVLTEYPNAREHAMRFIEYMKNKTMELRDDIPILFEKTKELAWEYYDFVLAQYPLYLEKINVTAQEWIEYIREQYPIYMEKANELIQEWIGFVEERYPTYVQKLRDWVEEIRNMIETEYPQYREKIEQGIEKIKDFFEYLKRLPRLIPSDKILALRYYRPFSSEAIAMIFEDLHILTFDHHLYEHPGYIDPECTYVLATDYIDNNFTLFRNQYNMFLALKGDHVKIGRNNDVYFNGEVLPKNIPFLSKDKTLKVVYDLPWVNVTSMYGIKVSCNSERPLCTISLSSWYHGKTRGLLGNLDREARTDRIKPNGENATDLVDFINAYETTDRSQCQISRFNYPVHNILGCNEENRNILTEQCTEFFDNVNSPLQPAFEKLSPTEWRNECINHAEECHDICALTFGYVSLARSKDIGIIDPCEQCDDRPRNSVWIENKIIYGADIIFTVSENMRFRGQEFLNNLKVLLSNLESTLIGSPMTNNRYGLAAYGGIDVHEGAHSHSIHGQLINTAARMPEGLDGLEFNGTYPTDAFDAIKLASDYKFRPGAAKVIILIAESERLYEDSKYNLTSIQEFLTRRGITLYVVSNYESLQKSYSGAPVGIRYDKTIISTKKSKDAKITKFLDIPSGNYAKLAIATRGSIFRLDMLMDGDKALMTTLPKIVRNDANPIMAGEVERECTCLINQYGLARVECRNIWN</sequence>
<keyword evidence="5" id="KW-0963">Cytoplasm</keyword>
<keyword evidence="23" id="KW-1185">Reference proteome</keyword>
<keyword evidence="9" id="KW-0551">Lipid droplet</keyword>
<evidence type="ECO:0000313" key="24">
    <source>
        <dbReference type="RefSeq" id="XP_022101695.1"/>
    </source>
</evidence>
<evidence type="ECO:0000256" key="9">
    <source>
        <dbReference type="ARBA" id="ARBA00022677"/>
    </source>
</evidence>
<dbReference type="GO" id="GO:0008203">
    <property type="term" value="P:cholesterol metabolic process"/>
    <property type="evidence" value="ECO:0007669"/>
    <property type="project" value="UniProtKB-KW"/>
</dbReference>
<name>A0A8B7ZA52_ACAPL</name>
<keyword evidence="19" id="KW-0175">Coiled coil</keyword>
<evidence type="ECO:0000256" key="5">
    <source>
        <dbReference type="ARBA" id="ARBA00022490"/>
    </source>
</evidence>